<evidence type="ECO:0000313" key="2">
    <source>
        <dbReference type="EMBL" id="KAH3846303.1"/>
    </source>
</evidence>
<reference evidence="2" key="1">
    <citation type="journal article" date="2019" name="bioRxiv">
        <title>The Genome of the Zebra Mussel, Dreissena polymorpha: A Resource for Invasive Species Research.</title>
        <authorList>
            <person name="McCartney M.A."/>
            <person name="Auch B."/>
            <person name="Kono T."/>
            <person name="Mallez S."/>
            <person name="Zhang Y."/>
            <person name="Obille A."/>
            <person name="Becker A."/>
            <person name="Abrahante J.E."/>
            <person name="Garbe J."/>
            <person name="Badalamenti J.P."/>
            <person name="Herman A."/>
            <person name="Mangelson H."/>
            <person name="Liachko I."/>
            <person name="Sullivan S."/>
            <person name="Sone E.D."/>
            <person name="Koren S."/>
            <person name="Silverstein K.A.T."/>
            <person name="Beckman K.B."/>
            <person name="Gohl D.M."/>
        </authorList>
    </citation>
    <scope>NUCLEOTIDE SEQUENCE</scope>
    <source>
        <strain evidence="2">Duluth1</strain>
        <tissue evidence="2">Whole animal</tissue>
    </source>
</reference>
<reference evidence="2" key="2">
    <citation type="submission" date="2020-11" db="EMBL/GenBank/DDBJ databases">
        <authorList>
            <person name="McCartney M.A."/>
            <person name="Auch B."/>
            <person name="Kono T."/>
            <person name="Mallez S."/>
            <person name="Becker A."/>
            <person name="Gohl D.M."/>
            <person name="Silverstein K.A.T."/>
            <person name="Koren S."/>
            <person name="Bechman K.B."/>
            <person name="Herman A."/>
            <person name="Abrahante J.E."/>
            <person name="Garbe J."/>
        </authorList>
    </citation>
    <scope>NUCLEOTIDE SEQUENCE</scope>
    <source>
        <strain evidence="2">Duluth1</strain>
        <tissue evidence="2">Whole animal</tissue>
    </source>
</reference>
<evidence type="ECO:0000313" key="3">
    <source>
        <dbReference type="Proteomes" id="UP000828390"/>
    </source>
</evidence>
<comment type="caution">
    <text evidence="2">The sequence shown here is derived from an EMBL/GenBank/DDBJ whole genome shotgun (WGS) entry which is preliminary data.</text>
</comment>
<dbReference type="Proteomes" id="UP000828390">
    <property type="component" value="Unassembled WGS sequence"/>
</dbReference>
<dbReference type="EMBL" id="JAIWYP010000003">
    <property type="protein sequence ID" value="KAH3846303.1"/>
    <property type="molecule type" value="Genomic_DNA"/>
</dbReference>
<dbReference type="AlphaFoldDB" id="A0A9D4KVA5"/>
<keyword evidence="3" id="KW-1185">Reference proteome</keyword>
<name>A0A9D4KVA5_DREPO</name>
<keyword evidence="1" id="KW-0812">Transmembrane</keyword>
<gene>
    <name evidence="2" type="ORF">DPMN_088603</name>
</gene>
<keyword evidence="1" id="KW-1133">Transmembrane helix</keyword>
<proteinExistence type="predicted"/>
<protein>
    <submittedName>
        <fullName evidence="2">Uncharacterized protein</fullName>
    </submittedName>
</protein>
<accession>A0A9D4KVA5</accession>
<organism evidence="2 3">
    <name type="scientific">Dreissena polymorpha</name>
    <name type="common">Zebra mussel</name>
    <name type="synonym">Mytilus polymorpha</name>
    <dbReference type="NCBI Taxonomy" id="45954"/>
    <lineage>
        <taxon>Eukaryota</taxon>
        <taxon>Metazoa</taxon>
        <taxon>Spiralia</taxon>
        <taxon>Lophotrochozoa</taxon>
        <taxon>Mollusca</taxon>
        <taxon>Bivalvia</taxon>
        <taxon>Autobranchia</taxon>
        <taxon>Heteroconchia</taxon>
        <taxon>Euheterodonta</taxon>
        <taxon>Imparidentia</taxon>
        <taxon>Neoheterodontei</taxon>
        <taxon>Myida</taxon>
        <taxon>Dreissenoidea</taxon>
        <taxon>Dreissenidae</taxon>
        <taxon>Dreissena</taxon>
    </lineage>
</organism>
<feature type="transmembrane region" description="Helical" evidence="1">
    <location>
        <begin position="27"/>
        <end position="50"/>
    </location>
</feature>
<evidence type="ECO:0000256" key="1">
    <source>
        <dbReference type="SAM" id="Phobius"/>
    </source>
</evidence>
<sequence length="64" mass="7017">MALNATSAALYATKVKDDLGFELKHLYIGWGLNFLSLFTGLLGALLALCLTRMVGNKKVEDEEK</sequence>
<keyword evidence="1" id="KW-0472">Membrane</keyword>